<evidence type="ECO:0000313" key="2">
    <source>
        <dbReference type="Proteomes" id="UP000663874"/>
    </source>
</evidence>
<sequence length="33" mass="3828">MNGEPQQILLLLQQDSHQHANEVLSLVELARFR</sequence>
<protein>
    <submittedName>
        <fullName evidence="1">Uncharacterized protein</fullName>
    </submittedName>
</protein>
<evidence type="ECO:0000313" key="1">
    <source>
        <dbReference type="EMBL" id="CAF4301825.1"/>
    </source>
</evidence>
<reference evidence="1" key="1">
    <citation type="submission" date="2021-02" db="EMBL/GenBank/DDBJ databases">
        <authorList>
            <person name="Nowell W R."/>
        </authorList>
    </citation>
    <scope>NUCLEOTIDE SEQUENCE</scope>
</reference>
<dbReference type="Proteomes" id="UP000663874">
    <property type="component" value="Unassembled WGS sequence"/>
</dbReference>
<proteinExistence type="predicted"/>
<accession>A0A820I2F1</accession>
<comment type="caution">
    <text evidence="1">The sequence shown here is derived from an EMBL/GenBank/DDBJ whole genome shotgun (WGS) entry which is preliminary data.</text>
</comment>
<name>A0A820I2F1_9BILA</name>
<dbReference type="AlphaFoldDB" id="A0A820I2F1"/>
<organism evidence="1 2">
    <name type="scientific">Rotaria sordida</name>
    <dbReference type="NCBI Taxonomy" id="392033"/>
    <lineage>
        <taxon>Eukaryota</taxon>
        <taxon>Metazoa</taxon>
        <taxon>Spiralia</taxon>
        <taxon>Gnathifera</taxon>
        <taxon>Rotifera</taxon>
        <taxon>Eurotatoria</taxon>
        <taxon>Bdelloidea</taxon>
        <taxon>Philodinida</taxon>
        <taxon>Philodinidae</taxon>
        <taxon>Rotaria</taxon>
    </lineage>
</organism>
<feature type="non-terminal residue" evidence="1">
    <location>
        <position position="33"/>
    </location>
</feature>
<gene>
    <name evidence="1" type="ORF">FNK824_LOCUS40667</name>
</gene>
<dbReference type="EMBL" id="CAJOBE010033862">
    <property type="protein sequence ID" value="CAF4301825.1"/>
    <property type="molecule type" value="Genomic_DNA"/>
</dbReference>